<dbReference type="AlphaFoldDB" id="A0A7K1SXU6"/>
<evidence type="ECO:0000313" key="4">
    <source>
        <dbReference type="Proteomes" id="UP000462014"/>
    </source>
</evidence>
<feature type="domain" description="Peptidase M1 membrane alanine aminopeptidase" evidence="2">
    <location>
        <begin position="406"/>
        <end position="567"/>
    </location>
</feature>
<dbReference type="SUPFAM" id="SSF55486">
    <property type="entry name" value="Metalloproteases ('zincins'), catalytic domain"/>
    <property type="match status" value="1"/>
</dbReference>
<name>A0A7K1SXU6_9SPHI</name>
<keyword evidence="4" id="KW-1185">Reference proteome</keyword>
<evidence type="ECO:0000259" key="2">
    <source>
        <dbReference type="Pfam" id="PF01433"/>
    </source>
</evidence>
<dbReference type="GO" id="GO:0008237">
    <property type="term" value="F:metallopeptidase activity"/>
    <property type="evidence" value="ECO:0007669"/>
    <property type="project" value="InterPro"/>
</dbReference>
<proteinExistence type="predicted"/>
<dbReference type="InterPro" id="IPR027268">
    <property type="entry name" value="Peptidase_M4/M1_CTD_sf"/>
</dbReference>
<accession>A0A7K1SXU6</accession>
<dbReference type="EMBL" id="WPIK01000009">
    <property type="protein sequence ID" value="MVN22142.1"/>
    <property type="molecule type" value="Genomic_DNA"/>
</dbReference>
<dbReference type="CDD" id="cd09604">
    <property type="entry name" value="M1_APN_like"/>
    <property type="match status" value="1"/>
</dbReference>
<dbReference type="RefSeq" id="WP_157567102.1">
    <property type="nucleotide sequence ID" value="NZ_WPIK01000009.1"/>
</dbReference>
<reference evidence="3 4" key="1">
    <citation type="submission" date="2019-12" db="EMBL/GenBank/DDBJ databases">
        <title>Mucilaginibacter sp. HMF7410 genome sequencing and assembly.</title>
        <authorList>
            <person name="Kang H."/>
            <person name="Cha I."/>
            <person name="Kim H."/>
            <person name="Joh K."/>
        </authorList>
    </citation>
    <scope>NUCLEOTIDE SEQUENCE [LARGE SCALE GENOMIC DNA]</scope>
    <source>
        <strain evidence="3 4">HMF7410</strain>
    </source>
</reference>
<feature type="chain" id="PRO_5029764985" evidence="1">
    <location>
        <begin position="25"/>
        <end position="667"/>
    </location>
</feature>
<sequence>MNKFYTSFAAAVALTMLLAASLFAQRRRASNPNDTIASNYNPAELFSPAFYTEKGNEFHAANGAPGPKYWQNKVDYQLNAKIDTVSKTLSATENITYTNNSPDALPYLWLQLDQNTYKKEARSNFVTGRAAAEHTKGYEFESVEIVVNGKAQTVNYLVNDTRMQIRLPKALSANGGKINVFIKYHYQIPGDFGGRTDYTQTKNGKIYEIAQWFPRLCVYDDSTGWDTLPFLGAGEFYLEYGDIDYKVNVPWDMIVAGSGELQNPKEVLTAKQISLLEKARNSDQTIMVRSAAELKDPSSRPVQKGTLTWHFLMKNTRDVAFGASNAYIWDAARVNLPEGKKCMSMSVYPIESAGNEAWGRATEYLKGSIEYFSKQWFVYPWPVAINEAGTAGGMEYPGIVFDGITDKGKELFWVTAHEIGHNWFPMIVGSNERRFAWMDEGFNTFIDVYASDVFNKGEFAPKRDGEYAPGGGNPADEIVPTILDPNAPVIMTAADAIKEKYRHPIAYFKPAFGMILLREQILGKDRFDYAFRQYIHNWAYKHPRPDDFFRSMENGAGEDLSWFWKGWFYNNWRLDLAVHDAQYIKTGDKRSIRITVVNLEKMAMPFAVEIKLKDGSKQRQSFPVETWLQNKAITFDMQVTQDVVQVQVDPDGALPDMDRGNNLFKVR</sequence>
<dbReference type="Gene3D" id="1.10.390.10">
    <property type="entry name" value="Neutral Protease Domain 2"/>
    <property type="match status" value="1"/>
</dbReference>
<evidence type="ECO:0000313" key="3">
    <source>
        <dbReference type="EMBL" id="MVN22142.1"/>
    </source>
</evidence>
<evidence type="ECO:0000256" key="1">
    <source>
        <dbReference type="SAM" id="SignalP"/>
    </source>
</evidence>
<dbReference type="Pfam" id="PF01433">
    <property type="entry name" value="Peptidase_M1"/>
    <property type="match status" value="1"/>
</dbReference>
<dbReference type="Proteomes" id="UP000462014">
    <property type="component" value="Unassembled WGS sequence"/>
</dbReference>
<comment type="caution">
    <text evidence="3">The sequence shown here is derived from an EMBL/GenBank/DDBJ whole genome shotgun (WGS) entry which is preliminary data.</text>
</comment>
<protein>
    <submittedName>
        <fullName evidence="3">M1 family peptidase</fullName>
    </submittedName>
</protein>
<gene>
    <name evidence="3" type="ORF">GO621_11430</name>
</gene>
<keyword evidence="1" id="KW-0732">Signal</keyword>
<feature type="signal peptide" evidence="1">
    <location>
        <begin position="1"/>
        <end position="24"/>
    </location>
</feature>
<dbReference type="GO" id="GO:0008270">
    <property type="term" value="F:zinc ion binding"/>
    <property type="evidence" value="ECO:0007669"/>
    <property type="project" value="InterPro"/>
</dbReference>
<organism evidence="3 4">
    <name type="scientific">Mucilaginibacter arboris</name>
    <dbReference type="NCBI Taxonomy" id="2682090"/>
    <lineage>
        <taxon>Bacteria</taxon>
        <taxon>Pseudomonadati</taxon>
        <taxon>Bacteroidota</taxon>
        <taxon>Sphingobacteriia</taxon>
        <taxon>Sphingobacteriales</taxon>
        <taxon>Sphingobacteriaceae</taxon>
        <taxon>Mucilaginibacter</taxon>
    </lineage>
</organism>
<dbReference type="InterPro" id="IPR014782">
    <property type="entry name" value="Peptidase_M1_dom"/>
</dbReference>